<dbReference type="AlphaFoldDB" id="A0A016SMX9"/>
<sequence length="355" mass="39238">MEHRTKLYSANVIYADEEVVAWSSPPGTTEVLPAGSHHYPFTLKLPTDLPPSFEGKYGYVRYTVKMELGRPRFQSNKRTSKAFTVVPTIDLNNVSQAVLPAKKLKAKKLGIALFRHGDVTIECETQKSGFVPGEVIVVNARVINGSSKDIVKAQVELIEISTYVSNSYSLNFEPTLTFIDEDATNRRRQERRRLAAEEQLVNIVKHSEGDVELHLQVPSTAPSFDCCPIIKVEYAVEVKFKSSGSLNRHIAIVPVVIGTIPLLGTVTRNRAPQSLPCSSQKEIKSIPSRSGDSDGDSLNTMLVPNYEESINGVNGTTIDKSKMEPFAPRYPFYHQLSEVYKNQGPASSGEAVKAQ</sequence>
<dbReference type="Proteomes" id="UP000024635">
    <property type="component" value="Unassembled WGS sequence"/>
</dbReference>
<dbReference type="OrthoDB" id="2333384at2759"/>
<accession>A0A016SMX9</accession>
<dbReference type="Gene3D" id="2.60.40.640">
    <property type="match status" value="2"/>
</dbReference>
<dbReference type="GO" id="GO:0005737">
    <property type="term" value="C:cytoplasm"/>
    <property type="evidence" value="ECO:0007669"/>
    <property type="project" value="TreeGrafter"/>
</dbReference>
<dbReference type="STRING" id="53326.A0A016SMX9"/>
<evidence type="ECO:0000256" key="2">
    <source>
        <dbReference type="SAM" id="MobiDB-lite"/>
    </source>
</evidence>
<dbReference type="EMBL" id="JARK01001539">
    <property type="protein sequence ID" value="EYB91707.1"/>
    <property type="molecule type" value="Genomic_DNA"/>
</dbReference>
<protein>
    <recommendedName>
        <fullName evidence="3">Arrestin C-terminal-like domain-containing protein</fullName>
    </recommendedName>
</protein>
<feature type="domain" description="Arrestin C-terminal-like" evidence="3">
    <location>
        <begin position="115"/>
        <end position="262"/>
    </location>
</feature>
<comment type="similarity">
    <text evidence="1">Belongs to the arrestin family.</text>
</comment>
<reference evidence="5" key="1">
    <citation type="journal article" date="2015" name="Nat. Genet.">
        <title>The genome and transcriptome of the zoonotic hookworm Ancylostoma ceylanicum identify infection-specific gene families.</title>
        <authorList>
            <person name="Schwarz E.M."/>
            <person name="Hu Y."/>
            <person name="Antoshechkin I."/>
            <person name="Miller M.M."/>
            <person name="Sternberg P.W."/>
            <person name="Aroian R.V."/>
        </authorList>
    </citation>
    <scope>NUCLEOTIDE SEQUENCE</scope>
    <source>
        <strain evidence="5">HY135</strain>
    </source>
</reference>
<evidence type="ECO:0000313" key="4">
    <source>
        <dbReference type="EMBL" id="EYB91707.1"/>
    </source>
</evidence>
<dbReference type="PANTHER" id="PTHR11188">
    <property type="entry name" value="ARRESTIN DOMAIN CONTAINING PROTEIN"/>
    <property type="match status" value="1"/>
</dbReference>
<evidence type="ECO:0000313" key="5">
    <source>
        <dbReference type="Proteomes" id="UP000024635"/>
    </source>
</evidence>
<dbReference type="SUPFAM" id="SSF81296">
    <property type="entry name" value="E set domains"/>
    <property type="match status" value="2"/>
</dbReference>
<dbReference type="GO" id="GO:0015031">
    <property type="term" value="P:protein transport"/>
    <property type="evidence" value="ECO:0007669"/>
    <property type="project" value="TreeGrafter"/>
</dbReference>
<gene>
    <name evidence="4" type="primary">Acey_s0203.g1847</name>
    <name evidence="4" type="ORF">Y032_0203g1847</name>
</gene>
<evidence type="ECO:0000259" key="3">
    <source>
        <dbReference type="SMART" id="SM01017"/>
    </source>
</evidence>
<organism evidence="4 5">
    <name type="scientific">Ancylostoma ceylanicum</name>
    <dbReference type="NCBI Taxonomy" id="53326"/>
    <lineage>
        <taxon>Eukaryota</taxon>
        <taxon>Metazoa</taxon>
        <taxon>Ecdysozoa</taxon>
        <taxon>Nematoda</taxon>
        <taxon>Chromadorea</taxon>
        <taxon>Rhabditida</taxon>
        <taxon>Rhabditina</taxon>
        <taxon>Rhabditomorpha</taxon>
        <taxon>Strongyloidea</taxon>
        <taxon>Ancylostomatidae</taxon>
        <taxon>Ancylostomatinae</taxon>
        <taxon>Ancylostoma</taxon>
    </lineage>
</organism>
<dbReference type="InterPro" id="IPR011021">
    <property type="entry name" value="Arrestin-like_N"/>
</dbReference>
<dbReference type="Pfam" id="PF00339">
    <property type="entry name" value="Arrestin_N"/>
    <property type="match status" value="1"/>
</dbReference>
<proteinExistence type="inferred from homology"/>
<dbReference type="Pfam" id="PF02752">
    <property type="entry name" value="Arrestin_C"/>
    <property type="match status" value="1"/>
</dbReference>
<name>A0A016SMX9_9BILA</name>
<comment type="caution">
    <text evidence="4">The sequence shown here is derived from an EMBL/GenBank/DDBJ whole genome shotgun (WGS) entry which is preliminary data.</text>
</comment>
<feature type="region of interest" description="Disordered" evidence="2">
    <location>
        <begin position="271"/>
        <end position="300"/>
    </location>
</feature>
<dbReference type="SMART" id="SM01017">
    <property type="entry name" value="Arrestin_C"/>
    <property type="match status" value="1"/>
</dbReference>
<dbReference type="InterPro" id="IPR014756">
    <property type="entry name" value="Ig_E-set"/>
</dbReference>
<dbReference type="InterPro" id="IPR011022">
    <property type="entry name" value="Arrestin_C-like"/>
</dbReference>
<dbReference type="InterPro" id="IPR050357">
    <property type="entry name" value="Arrestin_domain-protein"/>
</dbReference>
<evidence type="ECO:0000256" key="1">
    <source>
        <dbReference type="ARBA" id="ARBA00005298"/>
    </source>
</evidence>
<dbReference type="InterPro" id="IPR014752">
    <property type="entry name" value="Arrestin-like_C"/>
</dbReference>
<dbReference type="PANTHER" id="PTHR11188:SF175">
    <property type="entry name" value="ARRESTIN C-TERMINAL-LIKE DOMAIN-CONTAINING PROTEIN"/>
    <property type="match status" value="1"/>
</dbReference>
<feature type="compositionally biased region" description="Polar residues" evidence="2">
    <location>
        <begin position="271"/>
        <end position="280"/>
    </location>
</feature>
<keyword evidence="5" id="KW-1185">Reference proteome</keyword>